<organism evidence="2 3">
    <name type="scientific">Microbulbifer celer</name>
    <dbReference type="NCBI Taxonomy" id="435905"/>
    <lineage>
        <taxon>Bacteria</taxon>
        <taxon>Pseudomonadati</taxon>
        <taxon>Pseudomonadota</taxon>
        <taxon>Gammaproteobacteria</taxon>
        <taxon>Cellvibrionales</taxon>
        <taxon>Microbulbiferaceae</taxon>
        <taxon>Microbulbifer</taxon>
    </lineage>
</organism>
<accession>A0ABW3U877</accession>
<gene>
    <name evidence="2" type="primary">pelA</name>
    <name evidence="2" type="ORF">ACFQ2X_03650</name>
</gene>
<dbReference type="NCBIfam" id="TIGR02474">
    <property type="entry name" value="pec_lyase"/>
    <property type="match status" value="1"/>
</dbReference>
<comment type="caution">
    <text evidence="2">The sequence shown here is derived from an EMBL/GenBank/DDBJ whole genome shotgun (WGS) entry which is preliminary data.</text>
</comment>
<keyword evidence="3" id="KW-1185">Reference proteome</keyword>
<name>A0ABW3U877_9GAMM</name>
<dbReference type="PROSITE" id="PS51257">
    <property type="entry name" value="PROKAR_LIPOPROTEIN"/>
    <property type="match status" value="1"/>
</dbReference>
<sequence length="403" mass="44692">MTFRTIASCVLLALTGCAQDSGAWSAPQPVSGMAAYRAQSERLYRRDQAVLAAEIEASGLEEALEAPHTKRFGFDVKAATRDPAFIASEAGRRLVDIVLSFQTPSGGWSKRTDMGAEPRKPGQAFGTEKNYVPTFDNSATSVQFWVMVNACNAIGEKPYCDSAERALKLILAAQYPNGGWPQTFPLRGDYHDDITFNDDAIANLLKIVGAAAHEEPSLSFISEAVRTQSRDSLARALQMLADTQVVVNGRPTIWGAQHDAETLAPTSARAFEPVALATSESADILLFLMSLDNPPPVVVGMIDSATQWFAERQIDGYSYRRVEHEYKELIAEEGADPIWARFYDIEADKPVFGDRNGAVYFDIEKVSKERRAGYGWYTEQPYKVMKRYAKWQKERKEAHRPSG</sequence>
<dbReference type="RefSeq" id="WP_230437585.1">
    <property type="nucleotide sequence ID" value="NZ_CP087715.1"/>
</dbReference>
<dbReference type="Gene3D" id="1.50.10.20">
    <property type="match status" value="1"/>
</dbReference>
<evidence type="ECO:0000313" key="3">
    <source>
        <dbReference type="Proteomes" id="UP001597264"/>
    </source>
</evidence>
<feature type="compositionally biased region" description="Basic and acidic residues" evidence="1">
    <location>
        <begin position="110"/>
        <end position="120"/>
    </location>
</feature>
<dbReference type="EMBL" id="JBHTLR010000004">
    <property type="protein sequence ID" value="MFD1215681.1"/>
    <property type="molecule type" value="Genomic_DNA"/>
</dbReference>
<dbReference type="SUPFAM" id="SSF81853">
    <property type="entry name" value="Family 10 polysaccharide lyase"/>
    <property type="match status" value="1"/>
</dbReference>
<proteinExistence type="predicted"/>
<feature type="region of interest" description="Disordered" evidence="1">
    <location>
        <begin position="109"/>
        <end position="128"/>
    </location>
</feature>
<protein>
    <submittedName>
        <fullName evidence="2">Pectate lyase</fullName>
        <ecNumber evidence="2">4.2.2.2</ecNumber>
    </submittedName>
</protein>
<evidence type="ECO:0000313" key="2">
    <source>
        <dbReference type="EMBL" id="MFD1215681.1"/>
    </source>
</evidence>
<reference evidence="3" key="1">
    <citation type="journal article" date="2019" name="Int. J. Syst. Evol. Microbiol.">
        <title>The Global Catalogue of Microorganisms (GCM) 10K type strain sequencing project: providing services to taxonomists for standard genome sequencing and annotation.</title>
        <authorList>
            <consortium name="The Broad Institute Genomics Platform"/>
            <consortium name="The Broad Institute Genome Sequencing Center for Infectious Disease"/>
            <person name="Wu L."/>
            <person name="Ma J."/>
        </authorList>
    </citation>
    <scope>NUCLEOTIDE SEQUENCE [LARGE SCALE GENOMIC DNA]</scope>
    <source>
        <strain evidence="3">CCUG 54356</strain>
    </source>
</reference>
<dbReference type="Proteomes" id="UP001597264">
    <property type="component" value="Unassembled WGS sequence"/>
</dbReference>
<dbReference type="EC" id="4.2.2.2" evidence="2"/>
<dbReference type="InterPro" id="IPR012669">
    <property type="entry name" value="Pectate_lyase"/>
</dbReference>
<evidence type="ECO:0000256" key="1">
    <source>
        <dbReference type="SAM" id="MobiDB-lite"/>
    </source>
</evidence>
<dbReference type="GO" id="GO:0030570">
    <property type="term" value="F:pectate lyase activity"/>
    <property type="evidence" value="ECO:0007669"/>
    <property type="project" value="UniProtKB-EC"/>
</dbReference>
<dbReference type="Pfam" id="PF09492">
    <property type="entry name" value="Pec_lyase"/>
    <property type="match status" value="1"/>
</dbReference>
<keyword evidence="2" id="KW-0456">Lyase</keyword>